<dbReference type="SUPFAM" id="SSF117396">
    <property type="entry name" value="TM1631-like"/>
    <property type="match status" value="1"/>
</dbReference>
<evidence type="ECO:0000313" key="1">
    <source>
        <dbReference type="EMBL" id="ANF23692.1"/>
    </source>
</evidence>
<dbReference type="EMBL" id="CP015641">
    <property type="protein sequence ID" value="ANF23692.1"/>
    <property type="molecule type" value="Genomic_DNA"/>
</dbReference>
<name>A0A172WJQ0_STUST</name>
<dbReference type="OrthoDB" id="9780310at2"/>
<dbReference type="Pfam" id="PF01904">
    <property type="entry name" value="DUF72"/>
    <property type="match status" value="1"/>
</dbReference>
<organism evidence="1 2">
    <name type="scientific">Stutzerimonas stutzeri</name>
    <name type="common">Pseudomonas stutzeri</name>
    <dbReference type="NCBI Taxonomy" id="316"/>
    <lineage>
        <taxon>Bacteria</taxon>
        <taxon>Pseudomonadati</taxon>
        <taxon>Pseudomonadota</taxon>
        <taxon>Gammaproteobacteria</taxon>
        <taxon>Pseudomonadales</taxon>
        <taxon>Pseudomonadaceae</taxon>
        <taxon>Stutzerimonas</taxon>
    </lineage>
</organism>
<sequence length="250" mass="27621">MSIASEKSSVLLGTAGWSLPREQWSAFPAEGTHLQRYAARLPAVEINSSFYRAHRPTTYAKWAESVPVGFRFSVKVPKQITHERRLAGCDQLIEQFLNECGHLADKLGCLLVQLPPSLVYEPSVAQAFIDSLRARYDGLVVIEPRHPSWLDAEPVLQHARIARVAADPAPFPAAAEPGGWDGFTYHRLHGSPRIYYSSYGDDWLDGLTERLAERSATQPADTASWCIFDNTASGAAAANALALQHRLKQI</sequence>
<dbReference type="AlphaFoldDB" id="A0A172WJQ0"/>
<dbReference type="RefSeq" id="WP_064480251.1">
    <property type="nucleotide sequence ID" value="NZ_CP015641.1"/>
</dbReference>
<protein>
    <recommendedName>
        <fullName evidence="3">DUF72 domain-containing protein</fullName>
    </recommendedName>
</protein>
<dbReference type="Proteomes" id="UP000077787">
    <property type="component" value="Chromosome"/>
</dbReference>
<evidence type="ECO:0000313" key="2">
    <source>
        <dbReference type="Proteomes" id="UP000077787"/>
    </source>
</evidence>
<reference evidence="1 2" key="1">
    <citation type="submission" date="2016-05" db="EMBL/GenBank/DDBJ databases">
        <title>Genome sequence of Pseudomonas stutzeri 273 and identification of the exopolysaccharide biosynthesis locus.</title>
        <authorList>
            <person name="Wu S."/>
            <person name="Sun C."/>
        </authorList>
    </citation>
    <scope>NUCLEOTIDE SEQUENCE [LARGE SCALE GENOMIC DNA]</scope>
    <source>
        <strain evidence="1 2">273</strain>
    </source>
</reference>
<dbReference type="InterPro" id="IPR002763">
    <property type="entry name" value="DUF72"/>
</dbReference>
<dbReference type="Gene3D" id="3.20.20.410">
    <property type="entry name" value="Protein of unknown function UPF0759"/>
    <property type="match status" value="1"/>
</dbReference>
<dbReference type="InterPro" id="IPR036520">
    <property type="entry name" value="UPF0759_sf"/>
</dbReference>
<gene>
    <name evidence="1" type="ORF">PS273GM_00310</name>
</gene>
<accession>A0A172WJQ0</accession>
<evidence type="ECO:0008006" key="3">
    <source>
        <dbReference type="Google" id="ProtNLM"/>
    </source>
</evidence>
<proteinExistence type="predicted"/>
<dbReference type="PANTHER" id="PTHR30348:SF14">
    <property type="entry name" value="BLR8050 PROTEIN"/>
    <property type="match status" value="1"/>
</dbReference>
<dbReference type="PANTHER" id="PTHR30348">
    <property type="entry name" value="UNCHARACTERIZED PROTEIN YECE"/>
    <property type="match status" value="1"/>
</dbReference>